<dbReference type="Proteomes" id="UP000008141">
    <property type="component" value="Unassembled WGS sequence"/>
</dbReference>
<dbReference type="AlphaFoldDB" id="E1Z9X9"/>
<evidence type="ECO:0000313" key="7">
    <source>
        <dbReference type="Proteomes" id="UP000008141"/>
    </source>
</evidence>
<dbReference type="PANTHER" id="PTHR31661">
    <property type="entry name" value="SIMILAR TO CDNA SEQUENCE BC052040"/>
    <property type="match status" value="1"/>
</dbReference>
<evidence type="ECO:0000256" key="1">
    <source>
        <dbReference type="ARBA" id="ARBA00004123"/>
    </source>
</evidence>
<dbReference type="InParanoid" id="E1Z9X9"/>
<dbReference type="eggNOG" id="ENOG502R9SY">
    <property type="taxonomic scope" value="Eukaryota"/>
</dbReference>
<dbReference type="PANTHER" id="PTHR31661:SF1">
    <property type="entry name" value="CDAN1-INTERACTING NUCLEASE 1"/>
    <property type="match status" value="1"/>
</dbReference>
<dbReference type="OMA" id="XEDQLRA"/>
<keyword evidence="7" id="KW-1185">Reference proteome</keyword>
<dbReference type="InterPro" id="IPR029404">
    <property type="entry name" value="CDIN1"/>
</dbReference>
<dbReference type="GO" id="GO:0005634">
    <property type="term" value="C:nucleus"/>
    <property type="evidence" value="ECO:0007669"/>
    <property type="project" value="UniProtKB-SubCell"/>
</dbReference>
<dbReference type="OrthoDB" id="1272at2759"/>
<evidence type="ECO:0000313" key="6">
    <source>
        <dbReference type="EMBL" id="EFN57852.1"/>
    </source>
</evidence>
<accession>E1Z9X9</accession>
<dbReference type="GeneID" id="17356811"/>
<gene>
    <name evidence="6" type="ORF">CHLNCDRAFT_21192</name>
</gene>
<dbReference type="STRING" id="554065.E1Z9X9"/>
<evidence type="ECO:0000256" key="3">
    <source>
        <dbReference type="ARBA" id="ARBA00022490"/>
    </source>
</evidence>
<dbReference type="EMBL" id="GL433839">
    <property type="protein sequence ID" value="EFN57852.1"/>
    <property type="molecule type" value="Genomic_DNA"/>
</dbReference>
<dbReference type="RefSeq" id="XP_005849954.1">
    <property type="nucleotide sequence ID" value="XM_005849892.1"/>
</dbReference>
<organism evidence="7">
    <name type="scientific">Chlorella variabilis</name>
    <name type="common">Green alga</name>
    <dbReference type="NCBI Taxonomy" id="554065"/>
    <lineage>
        <taxon>Eukaryota</taxon>
        <taxon>Viridiplantae</taxon>
        <taxon>Chlorophyta</taxon>
        <taxon>core chlorophytes</taxon>
        <taxon>Trebouxiophyceae</taxon>
        <taxon>Chlorellales</taxon>
        <taxon>Chlorellaceae</taxon>
        <taxon>Chlorella clade</taxon>
        <taxon>Chlorella</taxon>
    </lineage>
</organism>
<dbReference type="Pfam" id="PF14811">
    <property type="entry name" value="TPD"/>
    <property type="match status" value="1"/>
</dbReference>
<evidence type="ECO:0000256" key="2">
    <source>
        <dbReference type="ARBA" id="ARBA00004496"/>
    </source>
</evidence>
<dbReference type="KEGG" id="cvr:CHLNCDRAFT_21192"/>
<feature type="non-terminal residue" evidence="6">
    <location>
        <position position="1"/>
    </location>
</feature>
<name>E1Z9X9_CHLVA</name>
<sequence length="113" mass="12984">CHICTADAMRHSAGHEWEERLNEELAAAGVAFWTENQLRSRGYHKTPDARLQASCVPIAVQGRIVNWIDSKATFGDDKLHRQQTVEQYERYVNRFGPGLVIYWHGYIADLNKV</sequence>
<protein>
    <recommendedName>
        <fullName evidence="5">CDAN1-interacting nuclease 1</fullName>
    </recommendedName>
</protein>
<evidence type="ECO:0000256" key="5">
    <source>
        <dbReference type="ARBA" id="ARBA00023480"/>
    </source>
</evidence>
<evidence type="ECO:0000256" key="4">
    <source>
        <dbReference type="ARBA" id="ARBA00023242"/>
    </source>
</evidence>
<comment type="subcellular location">
    <subcellularLocation>
        <location evidence="2">Cytoplasm</location>
    </subcellularLocation>
    <subcellularLocation>
        <location evidence="1">Nucleus</location>
    </subcellularLocation>
</comment>
<keyword evidence="4" id="KW-0539">Nucleus</keyword>
<reference evidence="6 7" key="1">
    <citation type="journal article" date="2010" name="Plant Cell">
        <title>The Chlorella variabilis NC64A genome reveals adaptation to photosymbiosis, coevolution with viruses, and cryptic sex.</title>
        <authorList>
            <person name="Blanc G."/>
            <person name="Duncan G."/>
            <person name="Agarkova I."/>
            <person name="Borodovsky M."/>
            <person name="Gurnon J."/>
            <person name="Kuo A."/>
            <person name="Lindquist E."/>
            <person name="Lucas S."/>
            <person name="Pangilinan J."/>
            <person name="Polle J."/>
            <person name="Salamov A."/>
            <person name="Terry A."/>
            <person name="Yamada T."/>
            <person name="Dunigan D.D."/>
            <person name="Grigoriev I.V."/>
            <person name="Claverie J.M."/>
            <person name="Van Etten J.L."/>
        </authorList>
    </citation>
    <scope>NUCLEOTIDE SEQUENCE [LARGE SCALE GENOMIC DNA]</scope>
    <source>
        <strain evidence="6 7">NC64A</strain>
    </source>
</reference>
<keyword evidence="3" id="KW-0963">Cytoplasm</keyword>
<dbReference type="GO" id="GO:0005737">
    <property type="term" value="C:cytoplasm"/>
    <property type="evidence" value="ECO:0007669"/>
    <property type="project" value="UniProtKB-SubCell"/>
</dbReference>
<proteinExistence type="predicted"/>